<feature type="region of interest" description="Disordered" evidence="1">
    <location>
        <begin position="1"/>
        <end position="94"/>
    </location>
</feature>
<dbReference type="OrthoDB" id="3253810at2759"/>
<feature type="compositionally biased region" description="Basic and acidic residues" evidence="1">
    <location>
        <begin position="53"/>
        <end position="94"/>
    </location>
</feature>
<organism evidence="2 3">
    <name type="scientific">Marasmius oreades</name>
    <name type="common">fairy-ring Marasmius</name>
    <dbReference type="NCBI Taxonomy" id="181124"/>
    <lineage>
        <taxon>Eukaryota</taxon>
        <taxon>Fungi</taxon>
        <taxon>Dikarya</taxon>
        <taxon>Basidiomycota</taxon>
        <taxon>Agaricomycotina</taxon>
        <taxon>Agaricomycetes</taxon>
        <taxon>Agaricomycetidae</taxon>
        <taxon>Agaricales</taxon>
        <taxon>Marasmiineae</taxon>
        <taxon>Marasmiaceae</taxon>
        <taxon>Marasmius</taxon>
    </lineage>
</organism>
<feature type="compositionally biased region" description="Basic residues" evidence="1">
    <location>
        <begin position="358"/>
        <end position="370"/>
    </location>
</feature>
<gene>
    <name evidence="2" type="ORF">E1B28_013715</name>
</gene>
<feature type="compositionally biased region" description="Basic residues" evidence="1">
    <location>
        <begin position="296"/>
        <end position="308"/>
    </location>
</feature>
<accession>A0A9P7RQY8</accession>
<feature type="compositionally biased region" description="Basic and acidic residues" evidence="1">
    <location>
        <begin position="136"/>
        <end position="152"/>
    </location>
</feature>
<proteinExistence type="predicted"/>
<dbReference type="KEGG" id="more:E1B28_013715"/>
<comment type="caution">
    <text evidence="2">The sequence shown here is derived from an EMBL/GenBank/DDBJ whole genome shotgun (WGS) entry which is preliminary data.</text>
</comment>
<evidence type="ECO:0000313" key="2">
    <source>
        <dbReference type="EMBL" id="KAG7087773.1"/>
    </source>
</evidence>
<protein>
    <submittedName>
        <fullName evidence="2">Uncharacterized protein</fullName>
    </submittedName>
</protein>
<feature type="compositionally biased region" description="Pro residues" evidence="1">
    <location>
        <begin position="37"/>
        <end position="52"/>
    </location>
</feature>
<evidence type="ECO:0000256" key="1">
    <source>
        <dbReference type="SAM" id="MobiDB-lite"/>
    </source>
</evidence>
<dbReference type="EMBL" id="CM032189">
    <property type="protein sequence ID" value="KAG7087773.1"/>
    <property type="molecule type" value="Genomic_DNA"/>
</dbReference>
<name>A0A9P7RQY8_9AGAR</name>
<feature type="region of interest" description="Disordered" evidence="1">
    <location>
        <begin position="259"/>
        <end position="370"/>
    </location>
</feature>
<evidence type="ECO:0000313" key="3">
    <source>
        <dbReference type="Proteomes" id="UP001049176"/>
    </source>
</evidence>
<dbReference type="AlphaFoldDB" id="A0A9P7RQY8"/>
<dbReference type="Proteomes" id="UP001049176">
    <property type="component" value="Chromosome 9"/>
</dbReference>
<reference evidence="2" key="1">
    <citation type="journal article" date="2021" name="Genome Biol. Evol.">
        <title>The assembled and annotated genome of the fairy-ring fungus Marasmius oreades.</title>
        <authorList>
            <person name="Hiltunen M."/>
            <person name="Ament-Velasquez S.L."/>
            <person name="Johannesson H."/>
        </authorList>
    </citation>
    <scope>NUCLEOTIDE SEQUENCE</scope>
    <source>
        <strain evidence="2">03SP1</strain>
    </source>
</reference>
<feature type="region of interest" description="Disordered" evidence="1">
    <location>
        <begin position="136"/>
        <end position="232"/>
    </location>
</feature>
<keyword evidence="3" id="KW-1185">Reference proteome</keyword>
<dbReference type="RefSeq" id="XP_043004244.1">
    <property type="nucleotide sequence ID" value="XM_043158889.1"/>
</dbReference>
<dbReference type="GeneID" id="66082790"/>
<sequence>MTTVTARLQSPSHPNPPSQSHPFSTTSQSPFQLRPISPHPHYPHLPPHPQPSPERRYKANIDKERDRFTLDRRGHERVERVERERRDMEHERRDLSLRDERERGVGDRRERSVSRELPVRDRRELALREEREFKEHGKLRDNGRERDRDSRRPLSPSSLKDINLPTPISPHSPLDPNSLSPGLHPRDPNSTLPAPPTGHDLMAMFPARSPHLAKPPPEAHASQHRVESSTSGYFQRQERAFFAQAGREIIRVRLEIDSAGDKYPPAPLEKSFSTSPHMHHPHSSPEAARYQLPPHPHPHSHPHSHSHPHAVSPGSADAITPPPMEGVRSAILSDGMEGIEGPDDESWRRPMPYAERRRAGKHTRRVVVRN</sequence>